<accession>A0ABP9R7N1</accession>
<reference evidence="2" key="1">
    <citation type="journal article" date="2019" name="Int. J. Syst. Evol. Microbiol.">
        <title>The Global Catalogue of Microorganisms (GCM) 10K type strain sequencing project: providing services to taxonomists for standard genome sequencing and annotation.</title>
        <authorList>
            <consortium name="The Broad Institute Genomics Platform"/>
            <consortium name="The Broad Institute Genome Sequencing Center for Infectious Disease"/>
            <person name="Wu L."/>
            <person name="Ma J."/>
        </authorList>
    </citation>
    <scope>NUCLEOTIDE SEQUENCE [LARGE SCALE GENOMIC DNA]</scope>
    <source>
        <strain evidence="2">JCM 18303</strain>
    </source>
</reference>
<keyword evidence="2" id="KW-1185">Reference proteome</keyword>
<dbReference type="Gene3D" id="3.40.630.10">
    <property type="entry name" value="Zn peptidases"/>
    <property type="match status" value="1"/>
</dbReference>
<dbReference type="EMBL" id="BAABJP010000051">
    <property type="protein sequence ID" value="GAA5172416.1"/>
    <property type="molecule type" value="Genomic_DNA"/>
</dbReference>
<evidence type="ECO:0008006" key="3">
    <source>
        <dbReference type="Google" id="ProtNLM"/>
    </source>
</evidence>
<proteinExistence type="predicted"/>
<name>A0ABP9R7N1_9PSEU</name>
<gene>
    <name evidence="1" type="ORF">GCM10023321_72210</name>
</gene>
<comment type="caution">
    <text evidence="1">The sequence shown here is derived from an EMBL/GenBank/DDBJ whole genome shotgun (WGS) entry which is preliminary data.</text>
</comment>
<evidence type="ECO:0000313" key="2">
    <source>
        <dbReference type="Proteomes" id="UP001428817"/>
    </source>
</evidence>
<protein>
    <recommendedName>
        <fullName evidence="3">Amidohydrolase</fullName>
    </recommendedName>
</protein>
<evidence type="ECO:0000313" key="1">
    <source>
        <dbReference type="EMBL" id="GAA5172416.1"/>
    </source>
</evidence>
<sequence>MFALVGAGGTERTDYPHHHPRFDIDERVLLVGLRFFLGMVLDRRGR</sequence>
<organism evidence="1 2">
    <name type="scientific">Pseudonocardia eucalypti</name>
    <dbReference type="NCBI Taxonomy" id="648755"/>
    <lineage>
        <taxon>Bacteria</taxon>
        <taxon>Bacillati</taxon>
        <taxon>Actinomycetota</taxon>
        <taxon>Actinomycetes</taxon>
        <taxon>Pseudonocardiales</taxon>
        <taxon>Pseudonocardiaceae</taxon>
        <taxon>Pseudonocardia</taxon>
    </lineage>
</organism>
<dbReference type="Proteomes" id="UP001428817">
    <property type="component" value="Unassembled WGS sequence"/>
</dbReference>